<dbReference type="Gene3D" id="3.40.718.10">
    <property type="entry name" value="Isopropylmalate Dehydrogenase"/>
    <property type="match status" value="1"/>
</dbReference>
<dbReference type="PANTHER" id="PTHR30004">
    <property type="entry name" value="4-HYDROXYTHREONINE-4-PHOSPHATE DEHYDROGENASE"/>
    <property type="match status" value="1"/>
</dbReference>
<accession>A0A1I3YAM6</accession>
<dbReference type="EMBL" id="FOSQ01000001">
    <property type="protein sequence ID" value="SFK28236.1"/>
    <property type="molecule type" value="Genomic_DNA"/>
</dbReference>
<gene>
    <name evidence="4" type="ORF">SAMN02745775_1011072</name>
</gene>
<dbReference type="PANTHER" id="PTHR30004:SF6">
    <property type="entry name" value="D-THREONATE 4-PHOSPHATE DEHYDROGENASE"/>
    <property type="match status" value="1"/>
</dbReference>
<dbReference type="RefSeq" id="WP_139225960.1">
    <property type="nucleotide sequence ID" value="NZ_FOSQ01000001.1"/>
</dbReference>
<dbReference type="InterPro" id="IPR005255">
    <property type="entry name" value="PdxA_fam"/>
</dbReference>
<keyword evidence="3" id="KW-0520">NAD</keyword>
<dbReference type="GO" id="GO:0046872">
    <property type="term" value="F:metal ion binding"/>
    <property type="evidence" value="ECO:0007669"/>
    <property type="project" value="UniProtKB-KW"/>
</dbReference>
<evidence type="ECO:0000256" key="2">
    <source>
        <dbReference type="ARBA" id="ARBA00023002"/>
    </source>
</evidence>
<dbReference type="AlphaFoldDB" id="A0A1I3YAM6"/>
<sequence>MTLPVLAIALGDPAGIGPELALKAALHPRTRDLCRPILVGDPGVIAHHAATAGITARLVEHASADHAEAAPDTVDVLPRQHFAPGEFTLGSVTAQNGRASLDSASAAIAAARAGQVHAVLAAPMNQTAIAAAGIAFDGYPTFVARECGMAEEDVFLMLCFDTTRIVHITLHVPVARALQLLTQDRITAAILAADTALKRLGIPAPRIAVGGLNPHAGEGGLFGSEDDSITTPAIAAARAAGATVDGPFGADTMFHKSGYDAFTVMLHDQGHIAAKMVAPHRTAGLTIGAPVLFSSVAHGSGHDIAGRGQANPTAMIEAVARLCGAG</sequence>
<keyword evidence="5" id="KW-1185">Reference proteome</keyword>
<dbReference type="GO" id="GO:0051287">
    <property type="term" value="F:NAD binding"/>
    <property type="evidence" value="ECO:0007669"/>
    <property type="project" value="InterPro"/>
</dbReference>
<reference evidence="4 5" key="1">
    <citation type="submission" date="2016-10" db="EMBL/GenBank/DDBJ databases">
        <authorList>
            <person name="de Groot N.N."/>
        </authorList>
    </citation>
    <scope>NUCLEOTIDE SEQUENCE [LARGE SCALE GENOMIC DNA]</scope>
    <source>
        <strain evidence="4 5">DSM 19981</strain>
    </source>
</reference>
<organism evidence="4 5">
    <name type="scientific">Falsiroseomonas stagni DSM 19981</name>
    <dbReference type="NCBI Taxonomy" id="1123062"/>
    <lineage>
        <taxon>Bacteria</taxon>
        <taxon>Pseudomonadati</taxon>
        <taxon>Pseudomonadota</taxon>
        <taxon>Alphaproteobacteria</taxon>
        <taxon>Acetobacterales</taxon>
        <taxon>Roseomonadaceae</taxon>
        <taxon>Falsiroseomonas</taxon>
    </lineage>
</organism>
<dbReference type="GO" id="GO:0016491">
    <property type="term" value="F:oxidoreductase activity"/>
    <property type="evidence" value="ECO:0007669"/>
    <property type="project" value="UniProtKB-KW"/>
</dbReference>
<evidence type="ECO:0000256" key="3">
    <source>
        <dbReference type="ARBA" id="ARBA00023027"/>
    </source>
</evidence>
<dbReference type="OrthoDB" id="9801783at2"/>
<protein>
    <submittedName>
        <fullName evidence="4">4-hydroxythreonine-4-phosphate dehydrogenase</fullName>
    </submittedName>
</protein>
<keyword evidence="2" id="KW-0560">Oxidoreductase</keyword>
<evidence type="ECO:0000256" key="1">
    <source>
        <dbReference type="ARBA" id="ARBA00022723"/>
    </source>
</evidence>
<dbReference type="Proteomes" id="UP000199473">
    <property type="component" value="Unassembled WGS sequence"/>
</dbReference>
<dbReference type="STRING" id="1123062.SAMN02745775_1011072"/>
<dbReference type="SUPFAM" id="SSF53659">
    <property type="entry name" value="Isocitrate/Isopropylmalate dehydrogenase-like"/>
    <property type="match status" value="1"/>
</dbReference>
<dbReference type="Pfam" id="PF04166">
    <property type="entry name" value="PdxA"/>
    <property type="match status" value="1"/>
</dbReference>
<evidence type="ECO:0000313" key="4">
    <source>
        <dbReference type="EMBL" id="SFK28236.1"/>
    </source>
</evidence>
<name>A0A1I3YAM6_9PROT</name>
<evidence type="ECO:0000313" key="5">
    <source>
        <dbReference type="Proteomes" id="UP000199473"/>
    </source>
</evidence>
<proteinExistence type="predicted"/>
<keyword evidence="1" id="KW-0479">Metal-binding</keyword>